<gene>
    <name evidence="2" type="ORF">SRAS04492_LOCUS1574</name>
</gene>
<evidence type="ECO:0008006" key="3">
    <source>
        <dbReference type="Google" id="ProtNLM"/>
    </source>
</evidence>
<evidence type="ECO:0000256" key="1">
    <source>
        <dbReference type="SAM" id="MobiDB-lite"/>
    </source>
</evidence>
<feature type="region of interest" description="Disordered" evidence="1">
    <location>
        <begin position="129"/>
        <end position="222"/>
    </location>
</feature>
<reference evidence="2" key="1">
    <citation type="submission" date="2021-01" db="EMBL/GenBank/DDBJ databases">
        <authorList>
            <person name="Corre E."/>
            <person name="Pelletier E."/>
            <person name="Niang G."/>
            <person name="Scheremetjew M."/>
            <person name="Finn R."/>
            <person name="Kale V."/>
            <person name="Holt S."/>
            <person name="Cochrane G."/>
            <person name="Meng A."/>
            <person name="Brown T."/>
            <person name="Cohen L."/>
        </authorList>
    </citation>
    <scope>NUCLEOTIDE SEQUENCE</scope>
    <source>
        <strain evidence="2">Ras09</strain>
    </source>
</reference>
<sequence>MWLKLIQRNADISKMIKPQFVNNTWRKPVISGSKKAQLKRYFHQAGAPWIYEKPDPEIHFASTYNRRPKGSRREINYESKLALVRKNLSTMDKKLEDQREEQLYKRKMGELDTDLYRLVKALNFAEQGGKKASMASKASSQAQKDLNKSIGVESKKPTSKKSRGASKGGNVNKRLRASFELTGASINDMDAGKGYSTQAARDMQVKEKEKQPKQRKPTKEEE</sequence>
<dbReference type="AlphaFoldDB" id="A0A7S3FSX3"/>
<name>A0A7S3FSX3_9SPIT</name>
<feature type="compositionally biased region" description="Basic and acidic residues" evidence="1">
    <location>
        <begin position="203"/>
        <end position="222"/>
    </location>
</feature>
<accession>A0A7S3FSX3</accession>
<dbReference type="EMBL" id="HBIA01003063">
    <property type="protein sequence ID" value="CAE0229790.1"/>
    <property type="molecule type" value="Transcribed_RNA"/>
</dbReference>
<proteinExistence type="predicted"/>
<organism evidence="2">
    <name type="scientific">Strombidium rassoulzadegani</name>
    <dbReference type="NCBI Taxonomy" id="1082188"/>
    <lineage>
        <taxon>Eukaryota</taxon>
        <taxon>Sar</taxon>
        <taxon>Alveolata</taxon>
        <taxon>Ciliophora</taxon>
        <taxon>Intramacronucleata</taxon>
        <taxon>Spirotrichea</taxon>
        <taxon>Oligotrichia</taxon>
        <taxon>Strombidiidae</taxon>
        <taxon>Strombidium</taxon>
    </lineage>
</organism>
<evidence type="ECO:0000313" key="2">
    <source>
        <dbReference type="EMBL" id="CAE0229790.1"/>
    </source>
</evidence>
<protein>
    <recommendedName>
        <fullName evidence="3">MRPL25 domain-containing protein</fullName>
    </recommendedName>
</protein>
<feature type="compositionally biased region" description="Low complexity" evidence="1">
    <location>
        <begin position="130"/>
        <end position="144"/>
    </location>
</feature>